<accession>A0A1K0GBT5</accession>
<dbReference type="Gene3D" id="3.10.10.10">
    <property type="entry name" value="HIV Type 1 Reverse Transcriptase, subunit A, domain 1"/>
    <property type="match status" value="1"/>
</dbReference>
<dbReference type="SUPFAM" id="SSF56672">
    <property type="entry name" value="DNA/RNA polymerases"/>
    <property type="match status" value="1"/>
</dbReference>
<dbReference type="EMBL" id="LT558134">
    <property type="protein sequence ID" value="SAM85515.1"/>
    <property type="molecule type" value="Genomic_DNA"/>
</dbReference>
<dbReference type="InterPro" id="IPR000477">
    <property type="entry name" value="RT_dom"/>
</dbReference>
<dbReference type="PANTHER" id="PTHR33050">
    <property type="entry name" value="REVERSE TRANSCRIPTASE DOMAIN-CONTAINING PROTEIN"/>
    <property type="match status" value="1"/>
</dbReference>
<dbReference type="InterPro" id="IPR043128">
    <property type="entry name" value="Rev_trsase/Diguanyl_cyclase"/>
</dbReference>
<dbReference type="InterPro" id="IPR052055">
    <property type="entry name" value="Hepadnavirus_pol/RT"/>
</dbReference>
<feature type="domain" description="Reverse transcriptase" evidence="1">
    <location>
        <begin position="83"/>
        <end position="228"/>
    </location>
</feature>
<proteinExistence type="predicted"/>
<dbReference type="PANTHER" id="PTHR33050:SF8">
    <property type="entry name" value="REVERSE TRANSCRIPTASE DOMAIN-CONTAINING PROTEIN"/>
    <property type="match status" value="1"/>
</dbReference>
<reference evidence="3" key="1">
    <citation type="submission" date="2016-04" db="EMBL/GenBank/DDBJ databases">
        <authorList>
            <person name="Guldener U."/>
            <person name="Guldener U."/>
        </authorList>
    </citation>
    <scope>NUCLEOTIDE SEQUENCE [LARGE SCALE GENOMIC DNA]</scope>
    <source>
        <strain evidence="3">UB2112</strain>
    </source>
</reference>
<dbReference type="Gene3D" id="3.30.70.270">
    <property type="match status" value="1"/>
</dbReference>
<sequence>MDPDDVCHLCHEIEARLAEGRLCHVTDPVSMHLVCLPVSVVPKPHSNKRRTIYHLSHPCKPGTHLPSINDGINTSFVTIHYESLNTIMDSIHEHPSTSLWKADLEDAFQHVIVAESDARLMGIHFAGQYYQECALTFGGHSLPFLFNLFTKFLHWLAAFTLQAAFPSLTSHSDRSHYLDNFFGASDTTASPTTPIQVLSLSTAALGFKLSHKKMVWDTTKLEILGIELDSVAQTASITQQ</sequence>
<dbReference type="InterPro" id="IPR043502">
    <property type="entry name" value="DNA/RNA_pol_sf"/>
</dbReference>
<organism evidence="2 3">
    <name type="scientific">Ustilago bromivora</name>
    <dbReference type="NCBI Taxonomy" id="307758"/>
    <lineage>
        <taxon>Eukaryota</taxon>
        <taxon>Fungi</taxon>
        <taxon>Dikarya</taxon>
        <taxon>Basidiomycota</taxon>
        <taxon>Ustilaginomycotina</taxon>
        <taxon>Ustilaginomycetes</taxon>
        <taxon>Ustilaginales</taxon>
        <taxon>Ustilaginaceae</taxon>
        <taxon>Ustilago</taxon>
    </lineage>
</organism>
<evidence type="ECO:0000313" key="2">
    <source>
        <dbReference type="EMBL" id="SAM85515.1"/>
    </source>
</evidence>
<name>A0A1K0GBT5_9BASI</name>
<dbReference type="Pfam" id="PF00078">
    <property type="entry name" value="RVT_1"/>
    <property type="match status" value="1"/>
</dbReference>
<gene>
    <name evidence="2" type="ORF">UBRO_20917</name>
</gene>
<dbReference type="Proteomes" id="UP000179920">
    <property type="component" value="Chromosome XVIII"/>
</dbReference>
<evidence type="ECO:0000313" key="3">
    <source>
        <dbReference type="Proteomes" id="UP000179920"/>
    </source>
</evidence>
<evidence type="ECO:0000259" key="1">
    <source>
        <dbReference type="Pfam" id="PF00078"/>
    </source>
</evidence>
<dbReference type="AlphaFoldDB" id="A0A1K0GBT5"/>
<protein>
    <recommendedName>
        <fullName evidence="1">Reverse transcriptase domain-containing protein</fullName>
    </recommendedName>
</protein>